<reference evidence="2 4" key="1">
    <citation type="submission" date="2023-01" db="EMBL/GenBank/DDBJ databases">
        <authorList>
            <person name="Kreplak J."/>
        </authorList>
    </citation>
    <scope>NUCLEOTIDE SEQUENCE [LARGE SCALE GENOMIC DNA]</scope>
</reference>
<dbReference type="PANTHER" id="PTHR36351">
    <property type="entry name" value="EMBRYO SAC DEVELOPMENT ARREST 12"/>
    <property type="match status" value="1"/>
</dbReference>
<evidence type="ECO:0000313" key="4">
    <source>
        <dbReference type="Proteomes" id="UP001157006"/>
    </source>
</evidence>
<evidence type="ECO:0000313" key="3">
    <source>
        <dbReference type="EMBL" id="CAI8602386.1"/>
    </source>
</evidence>
<feature type="domain" description="DUF7138" evidence="1">
    <location>
        <begin position="8"/>
        <end position="81"/>
    </location>
</feature>
<dbReference type="AlphaFoldDB" id="A0AAV1A0F5"/>
<keyword evidence="4" id="KW-1185">Reference proteome</keyword>
<dbReference type="PANTHER" id="PTHR36351:SF1">
    <property type="entry name" value="EMBRYO SAC DEVELOPMENT ARREST 12"/>
    <property type="match status" value="1"/>
</dbReference>
<accession>A0AAV1A0F5</accession>
<name>A0AAV1A0F5_VICFA</name>
<gene>
    <name evidence="2" type="ORF">VFH_III037560</name>
    <name evidence="3" type="ORF">VFH_III037600</name>
</gene>
<dbReference type="EMBL" id="OX451738">
    <property type="protein sequence ID" value="CAI8602386.1"/>
    <property type="molecule type" value="Genomic_DNA"/>
</dbReference>
<sequence>MTFNGGVKSFPVVYCDGEREFDLGILTVDPTMNIKNILSVLSHKIGISSHQFSVFIADKNSNRKIPVTAKINLPTVSHDGGAEYVYVKRSRRSKKSLMKNRNLSEKLMHLRRDGSQLAYAVAPSLFKRVEMEKMIWNLYKERDAAFLMSLEDTVECWRRGAPVGNGGGSGCAVCKEYV</sequence>
<dbReference type="InterPro" id="IPR055562">
    <property type="entry name" value="DUF7138"/>
</dbReference>
<proteinExistence type="predicted"/>
<dbReference type="Proteomes" id="UP001157006">
    <property type="component" value="Chromosome 3"/>
</dbReference>
<dbReference type="EMBL" id="OX451738">
    <property type="protein sequence ID" value="CAI8602385.1"/>
    <property type="molecule type" value="Genomic_DNA"/>
</dbReference>
<dbReference type="Pfam" id="PF23596">
    <property type="entry name" value="DUF7138"/>
    <property type="match status" value="1"/>
</dbReference>
<evidence type="ECO:0000313" key="2">
    <source>
        <dbReference type="EMBL" id="CAI8602385.1"/>
    </source>
</evidence>
<organism evidence="2 4">
    <name type="scientific">Vicia faba</name>
    <name type="common">Broad bean</name>
    <name type="synonym">Faba vulgaris</name>
    <dbReference type="NCBI Taxonomy" id="3906"/>
    <lineage>
        <taxon>Eukaryota</taxon>
        <taxon>Viridiplantae</taxon>
        <taxon>Streptophyta</taxon>
        <taxon>Embryophyta</taxon>
        <taxon>Tracheophyta</taxon>
        <taxon>Spermatophyta</taxon>
        <taxon>Magnoliopsida</taxon>
        <taxon>eudicotyledons</taxon>
        <taxon>Gunneridae</taxon>
        <taxon>Pentapetalae</taxon>
        <taxon>rosids</taxon>
        <taxon>fabids</taxon>
        <taxon>Fabales</taxon>
        <taxon>Fabaceae</taxon>
        <taxon>Papilionoideae</taxon>
        <taxon>50 kb inversion clade</taxon>
        <taxon>NPAAA clade</taxon>
        <taxon>Hologalegina</taxon>
        <taxon>IRL clade</taxon>
        <taxon>Fabeae</taxon>
        <taxon>Vicia</taxon>
    </lineage>
</organism>
<evidence type="ECO:0000259" key="1">
    <source>
        <dbReference type="Pfam" id="PF23596"/>
    </source>
</evidence>
<protein>
    <recommendedName>
        <fullName evidence="1">DUF7138 domain-containing protein</fullName>
    </recommendedName>
</protein>